<organism evidence="9 10">
    <name type="scientific">Parafrankia colletiae</name>
    <dbReference type="NCBI Taxonomy" id="573497"/>
    <lineage>
        <taxon>Bacteria</taxon>
        <taxon>Bacillati</taxon>
        <taxon>Actinomycetota</taxon>
        <taxon>Actinomycetes</taxon>
        <taxon>Frankiales</taxon>
        <taxon>Frankiaceae</taxon>
        <taxon>Parafrankia</taxon>
    </lineage>
</organism>
<evidence type="ECO:0000256" key="3">
    <source>
        <dbReference type="ARBA" id="ARBA00022679"/>
    </source>
</evidence>
<dbReference type="Gene3D" id="1.25.40.10">
    <property type="entry name" value="Tetratricopeptide repeat domain"/>
    <property type="match status" value="1"/>
</dbReference>
<evidence type="ECO:0000256" key="2">
    <source>
        <dbReference type="ARBA" id="ARBA00022527"/>
    </source>
</evidence>
<dbReference type="PANTHER" id="PTHR43289">
    <property type="entry name" value="MITOGEN-ACTIVATED PROTEIN KINASE KINASE KINASE 20-RELATED"/>
    <property type="match status" value="1"/>
</dbReference>
<comment type="caution">
    <text evidence="9">The sequence shown here is derived from an EMBL/GenBank/DDBJ whole genome shotgun (WGS) entry which is preliminary data.</text>
</comment>
<dbReference type="Pfam" id="PF00069">
    <property type="entry name" value="Pkinase"/>
    <property type="match status" value="1"/>
</dbReference>
<feature type="region of interest" description="Disordered" evidence="7">
    <location>
        <begin position="307"/>
        <end position="395"/>
    </location>
</feature>
<sequence>MAGRWMIDRRYELESLPLARGGMGEVWVGRDVKLDREIAVKFVRFPDGRPDEELVRRFIRESRITARLVHPGVPAVYDAGTHDGRPYLVMQRVHGISVADLVAEQGALPVGWAAAIAAQAASVLAVAHRASLVHRDLKPGNLMLEPDGTVKVLDFGLAVALDRTDLSRITVTGQHLGSPAYMAPEQVLAGISAPATDLYALGATLFEMLTGGRVFAGSSSYSVMHQQVEEVPVRVSALRADVPADLDELVADLLRKVPEERPASAEAVYEALTDWADDLAALPGFVDPAADNTVRMYSRITARVHPPATAPPATAPPATTSPVTAPPATASPATASPVTASRSTGGGAAPDPARSGRQTSSGTQSGRPVAGSEPGRPVAGKGPGPRPPADGGIDQAELRQVRDEARSLARSSRHSQAAAILAEAVDRAGRALGADNADVLSLRLELAELMFEGGDFRRAVDEYAGLVTDLTHRDGRDSERLLLARLREATCRALIGDTARALEQLGALLTDETRAFGADDPRVLELRRQIGLLQLGAGQRAAAAQTLAALLADLQRVWGPDHPLVPVVRELLAGADGAAVGSQT</sequence>
<keyword evidence="6" id="KW-0067">ATP-binding</keyword>
<dbReference type="InterPro" id="IPR008271">
    <property type="entry name" value="Ser/Thr_kinase_AS"/>
</dbReference>
<dbReference type="SUPFAM" id="SSF56112">
    <property type="entry name" value="Protein kinase-like (PK-like)"/>
    <property type="match status" value="1"/>
</dbReference>
<keyword evidence="10" id="KW-1185">Reference proteome</keyword>
<dbReference type="CDD" id="cd14014">
    <property type="entry name" value="STKc_PknB_like"/>
    <property type="match status" value="1"/>
</dbReference>
<dbReference type="GO" id="GO:0005524">
    <property type="term" value="F:ATP binding"/>
    <property type="evidence" value="ECO:0007669"/>
    <property type="project" value="UniProtKB-KW"/>
</dbReference>
<dbReference type="Gene3D" id="1.10.510.10">
    <property type="entry name" value="Transferase(Phosphotransferase) domain 1"/>
    <property type="match status" value="1"/>
</dbReference>
<dbReference type="Gene3D" id="3.30.200.20">
    <property type="entry name" value="Phosphorylase Kinase, domain 1"/>
    <property type="match status" value="1"/>
</dbReference>
<dbReference type="InterPro" id="IPR011009">
    <property type="entry name" value="Kinase-like_dom_sf"/>
</dbReference>
<evidence type="ECO:0000256" key="6">
    <source>
        <dbReference type="ARBA" id="ARBA00022840"/>
    </source>
</evidence>
<dbReference type="Proteomes" id="UP000179627">
    <property type="component" value="Unassembled WGS sequence"/>
</dbReference>
<reference evidence="10" key="1">
    <citation type="submission" date="2016-07" db="EMBL/GenBank/DDBJ databases">
        <title>Sequence Frankia sp. strain CcI1.17.</title>
        <authorList>
            <person name="Ghodhbane-Gtari F."/>
            <person name="Swanson E."/>
            <person name="Gueddou A."/>
            <person name="Morris K."/>
            <person name="Hezbri K."/>
            <person name="Ktari A."/>
            <person name="Nouioui I."/>
            <person name="Abebe-Akele F."/>
            <person name="Simpson S."/>
            <person name="Thomas K."/>
            <person name="Gtari M."/>
            <person name="Tisa L.S."/>
            <person name="Hurst S."/>
        </authorList>
    </citation>
    <scope>NUCLEOTIDE SEQUENCE [LARGE SCALE GENOMIC DNA]</scope>
    <source>
        <strain evidence="10">Cc1.17</strain>
    </source>
</reference>
<dbReference type="GO" id="GO:0004674">
    <property type="term" value="F:protein serine/threonine kinase activity"/>
    <property type="evidence" value="ECO:0007669"/>
    <property type="project" value="UniProtKB-KW"/>
</dbReference>
<evidence type="ECO:0000313" key="10">
    <source>
        <dbReference type="Proteomes" id="UP000179627"/>
    </source>
</evidence>
<keyword evidence="4" id="KW-0547">Nucleotide-binding</keyword>
<feature type="compositionally biased region" description="Low complexity" evidence="7">
    <location>
        <begin position="316"/>
        <end position="341"/>
    </location>
</feature>
<dbReference type="InterPro" id="IPR011990">
    <property type="entry name" value="TPR-like_helical_dom_sf"/>
</dbReference>
<dbReference type="PROSITE" id="PS00108">
    <property type="entry name" value="PROTEIN_KINASE_ST"/>
    <property type="match status" value="1"/>
</dbReference>
<dbReference type="EMBL" id="MBLM01000166">
    <property type="protein sequence ID" value="OHV29056.1"/>
    <property type="molecule type" value="Genomic_DNA"/>
</dbReference>
<dbReference type="AlphaFoldDB" id="A0A1S1Q627"/>
<evidence type="ECO:0000256" key="7">
    <source>
        <dbReference type="SAM" id="MobiDB-lite"/>
    </source>
</evidence>
<evidence type="ECO:0000259" key="8">
    <source>
        <dbReference type="PROSITE" id="PS50011"/>
    </source>
</evidence>
<dbReference type="PANTHER" id="PTHR43289:SF6">
    <property type="entry name" value="SERINE_THREONINE-PROTEIN KINASE NEKL-3"/>
    <property type="match status" value="1"/>
</dbReference>
<dbReference type="SMART" id="SM00220">
    <property type="entry name" value="S_TKc"/>
    <property type="match status" value="1"/>
</dbReference>
<evidence type="ECO:0000256" key="5">
    <source>
        <dbReference type="ARBA" id="ARBA00022777"/>
    </source>
</evidence>
<name>A0A1S1Q627_9ACTN</name>
<evidence type="ECO:0000256" key="4">
    <source>
        <dbReference type="ARBA" id="ARBA00022741"/>
    </source>
</evidence>
<gene>
    <name evidence="9" type="ORF">CC117_29440</name>
</gene>
<dbReference type="PROSITE" id="PS50011">
    <property type="entry name" value="PROTEIN_KINASE_DOM"/>
    <property type="match status" value="1"/>
</dbReference>
<evidence type="ECO:0000256" key="1">
    <source>
        <dbReference type="ARBA" id="ARBA00012513"/>
    </source>
</evidence>
<feature type="compositionally biased region" description="Low complexity" evidence="7">
    <location>
        <begin position="355"/>
        <end position="367"/>
    </location>
</feature>
<proteinExistence type="predicted"/>
<feature type="domain" description="Protein kinase" evidence="8">
    <location>
        <begin position="12"/>
        <end position="272"/>
    </location>
</feature>
<accession>A0A1S1Q627</accession>
<keyword evidence="3" id="KW-0808">Transferase</keyword>
<keyword evidence="5 9" id="KW-0418">Kinase</keyword>
<protein>
    <recommendedName>
        <fullName evidence="1">non-specific serine/threonine protein kinase</fullName>
        <ecNumber evidence="1">2.7.11.1</ecNumber>
    </recommendedName>
</protein>
<keyword evidence="2 9" id="KW-0723">Serine/threonine-protein kinase</keyword>
<dbReference type="EC" id="2.7.11.1" evidence="1"/>
<evidence type="ECO:0000313" key="9">
    <source>
        <dbReference type="EMBL" id="OHV29056.1"/>
    </source>
</evidence>
<dbReference type="InterPro" id="IPR000719">
    <property type="entry name" value="Prot_kinase_dom"/>
</dbReference>